<sequence length="147" mass="17498">MSYQFITEDRTETNGQKDQSKSIINVKWSTLSERIIPKIQVTLQRIQSDIQIESNVDYDDLCGPWVYSKNPLHSKYVDSPQPSLCIWKYFTEEDIIYLKKHQENKRLICSFFENKLLNETTGKSNTVFINILWEFFKLTRYLSMLNL</sequence>
<organism evidence="1 2">
    <name type="scientific">Bombus vosnesenskii</name>
    <dbReference type="NCBI Taxonomy" id="207650"/>
    <lineage>
        <taxon>Eukaryota</taxon>
        <taxon>Metazoa</taxon>
        <taxon>Ecdysozoa</taxon>
        <taxon>Arthropoda</taxon>
        <taxon>Hexapoda</taxon>
        <taxon>Insecta</taxon>
        <taxon>Pterygota</taxon>
        <taxon>Neoptera</taxon>
        <taxon>Endopterygota</taxon>
        <taxon>Hymenoptera</taxon>
        <taxon>Apocrita</taxon>
        <taxon>Aculeata</taxon>
        <taxon>Apoidea</taxon>
        <taxon>Anthophila</taxon>
        <taxon>Apidae</taxon>
        <taxon>Bombus</taxon>
        <taxon>Pyrobombus</taxon>
    </lineage>
</organism>
<dbReference type="Proteomes" id="UP000504631">
    <property type="component" value="Unplaced"/>
</dbReference>
<evidence type="ECO:0000313" key="2">
    <source>
        <dbReference type="RefSeq" id="XP_033350949.1"/>
    </source>
</evidence>
<gene>
    <name evidence="2" type="primary">LOC117234130</name>
</gene>
<dbReference type="KEGG" id="bvk:117234130"/>
<name>A0A6J3KG76_9HYME</name>
<reference evidence="2" key="1">
    <citation type="submission" date="2025-08" db="UniProtKB">
        <authorList>
            <consortium name="RefSeq"/>
        </authorList>
    </citation>
    <scope>IDENTIFICATION</scope>
    <source>
        <tissue evidence="2">Muscle</tissue>
    </source>
</reference>
<protein>
    <submittedName>
        <fullName evidence="2">Uncharacterized protein LOC117234130</fullName>
    </submittedName>
</protein>
<dbReference type="AlphaFoldDB" id="A0A6J3KG76"/>
<evidence type="ECO:0000313" key="1">
    <source>
        <dbReference type="Proteomes" id="UP000504631"/>
    </source>
</evidence>
<keyword evidence="1" id="KW-1185">Reference proteome</keyword>
<proteinExistence type="predicted"/>
<dbReference type="GeneID" id="117234130"/>
<accession>A0A6J3KG76</accession>
<dbReference type="RefSeq" id="XP_033350949.1">
    <property type="nucleotide sequence ID" value="XM_033495058.1"/>
</dbReference>